<dbReference type="AlphaFoldDB" id="A0A2A6D358"/>
<reference evidence="1" key="2">
    <citation type="submission" date="2022-06" db="UniProtKB">
        <authorList>
            <consortium name="EnsemblMetazoa"/>
        </authorList>
    </citation>
    <scope>IDENTIFICATION</scope>
    <source>
        <strain evidence="1">PS312</strain>
    </source>
</reference>
<protein>
    <submittedName>
        <fullName evidence="1">Uncharacterized protein</fullName>
    </submittedName>
</protein>
<accession>A0A2A6D358</accession>
<dbReference type="EnsemblMetazoa" id="PPA04423.1">
    <property type="protein sequence ID" value="PPA04423.1"/>
    <property type="gene ID" value="WBGene00093977"/>
</dbReference>
<evidence type="ECO:0000313" key="1">
    <source>
        <dbReference type="EnsemblMetazoa" id="PPA04423.1"/>
    </source>
</evidence>
<proteinExistence type="predicted"/>
<organism evidence="1 2">
    <name type="scientific">Pristionchus pacificus</name>
    <name type="common">Parasitic nematode worm</name>
    <dbReference type="NCBI Taxonomy" id="54126"/>
    <lineage>
        <taxon>Eukaryota</taxon>
        <taxon>Metazoa</taxon>
        <taxon>Ecdysozoa</taxon>
        <taxon>Nematoda</taxon>
        <taxon>Chromadorea</taxon>
        <taxon>Rhabditida</taxon>
        <taxon>Rhabditina</taxon>
        <taxon>Diplogasteromorpha</taxon>
        <taxon>Diplogasteroidea</taxon>
        <taxon>Neodiplogasteridae</taxon>
        <taxon>Pristionchus</taxon>
    </lineage>
</organism>
<accession>A0A8R1YD07</accession>
<sequence>MVVPSSRVSNSTSISLVSVKKLPGALEANSDWQNVRNLDKAGFIAPPGFHGCTKVNPTQTKHMVQVFRQYDEMFVGEEFVKRTFVQQRERVMGNRSDLVVKDMTNSKINVVKGVDKNVQFAMPNTKTSKHYMTPSETLELKPSETTPGTHGLAKEGKDYCCDMCTMKFQRGDQLRR</sequence>
<keyword evidence="2" id="KW-1185">Reference proteome</keyword>
<name>A0A2A6D358_PRIPA</name>
<dbReference type="Proteomes" id="UP000005239">
    <property type="component" value="Unassembled WGS sequence"/>
</dbReference>
<gene>
    <name evidence="1" type="primary">WBGene00093977</name>
</gene>
<evidence type="ECO:0000313" key="2">
    <source>
        <dbReference type="Proteomes" id="UP000005239"/>
    </source>
</evidence>
<reference evidence="2" key="1">
    <citation type="journal article" date="2008" name="Nat. Genet.">
        <title>The Pristionchus pacificus genome provides a unique perspective on nematode lifestyle and parasitism.</title>
        <authorList>
            <person name="Dieterich C."/>
            <person name="Clifton S.W."/>
            <person name="Schuster L.N."/>
            <person name="Chinwalla A."/>
            <person name="Delehaunty K."/>
            <person name="Dinkelacker I."/>
            <person name="Fulton L."/>
            <person name="Fulton R."/>
            <person name="Godfrey J."/>
            <person name="Minx P."/>
            <person name="Mitreva M."/>
            <person name="Roeseler W."/>
            <person name="Tian H."/>
            <person name="Witte H."/>
            <person name="Yang S.P."/>
            <person name="Wilson R.K."/>
            <person name="Sommer R.J."/>
        </authorList>
    </citation>
    <scope>NUCLEOTIDE SEQUENCE [LARGE SCALE GENOMIC DNA]</scope>
    <source>
        <strain evidence="2">PS312</strain>
    </source>
</reference>